<dbReference type="GO" id="GO:0006508">
    <property type="term" value="P:proteolysis"/>
    <property type="evidence" value="ECO:0007669"/>
    <property type="project" value="UniProtKB-KW"/>
</dbReference>
<dbReference type="InterPro" id="IPR018114">
    <property type="entry name" value="TRYPSIN_HIS"/>
</dbReference>
<dbReference type="Pfam" id="PF00089">
    <property type="entry name" value="Trypsin"/>
    <property type="match status" value="1"/>
</dbReference>
<feature type="domain" description="Peptidase S1" evidence="4">
    <location>
        <begin position="23"/>
        <end position="255"/>
    </location>
</feature>
<dbReference type="AlphaFoldDB" id="A0A137NPJ2"/>
<keyword evidence="2" id="KW-1015">Disulfide bond</keyword>
<evidence type="ECO:0000259" key="4">
    <source>
        <dbReference type="PROSITE" id="PS50240"/>
    </source>
</evidence>
<keyword evidence="3" id="KW-0378">Hydrolase</keyword>
<dbReference type="SUPFAM" id="SSF50494">
    <property type="entry name" value="Trypsin-like serine proteases"/>
    <property type="match status" value="1"/>
</dbReference>
<dbReference type="PROSITE" id="PS00135">
    <property type="entry name" value="TRYPSIN_SER"/>
    <property type="match status" value="1"/>
</dbReference>
<dbReference type="InterPro" id="IPR009003">
    <property type="entry name" value="Peptidase_S1_PA"/>
</dbReference>
<dbReference type="OrthoDB" id="6380398at2759"/>
<evidence type="ECO:0000313" key="5">
    <source>
        <dbReference type="EMBL" id="KXN64658.1"/>
    </source>
</evidence>
<dbReference type="Gene3D" id="2.40.10.10">
    <property type="entry name" value="Trypsin-like serine proteases"/>
    <property type="match status" value="1"/>
</dbReference>
<gene>
    <name evidence="5" type="ORF">CONCODRAFT_14153</name>
</gene>
<keyword evidence="6" id="KW-1185">Reference proteome</keyword>
<name>A0A137NPJ2_CONC2</name>
<dbReference type="Proteomes" id="UP000070444">
    <property type="component" value="Unassembled WGS sequence"/>
</dbReference>
<dbReference type="PROSITE" id="PS50240">
    <property type="entry name" value="TRYPSIN_DOM"/>
    <property type="match status" value="1"/>
</dbReference>
<dbReference type="PRINTS" id="PR00722">
    <property type="entry name" value="CHYMOTRYPSIN"/>
</dbReference>
<evidence type="ECO:0000313" key="6">
    <source>
        <dbReference type="Proteomes" id="UP000070444"/>
    </source>
</evidence>
<dbReference type="InterPro" id="IPR001254">
    <property type="entry name" value="Trypsin_dom"/>
</dbReference>
<dbReference type="GO" id="GO:0004252">
    <property type="term" value="F:serine-type endopeptidase activity"/>
    <property type="evidence" value="ECO:0007669"/>
    <property type="project" value="InterPro"/>
</dbReference>
<evidence type="ECO:0000256" key="3">
    <source>
        <dbReference type="RuleBase" id="RU363034"/>
    </source>
</evidence>
<dbReference type="CDD" id="cd00190">
    <property type="entry name" value="Tryp_SPc"/>
    <property type="match status" value="1"/>
</dbReference>
<dbReference type="OMA" id="TNHIRVL"/>
<dbReference type="PANTHER" id="PTHR24276">
    <property type="entry name" value="POLYSERASE-RELATED"/>
    <property type="match status" value="1"/>
</dbReference>
<proteinExistence type="inferred from homology"/>
<dbReference type="InterPro" id="IPR033116">
    <property type="entry name" value="TRYPSIN_SER"/>
</dbReference>
<dbReference type="InterPro" id="IPR043504">
    <property type="entry name" value="Peptidase_S1_PA_chymotrypsin"/>
</dbReference>
<dbReference type="PROSITE" id="PS00134">
    <property type="entry name" value="TRYPSIN_HIS"/>
    <property type="match status" value="1"/>
</dbReference>
<evidence type="ECO:0000256" key="2">
    <source>
        <dbReference type="ARBA" id="ARBA00023157"/>
    </source>
</evidence>
<keyword evidence="3 5" id="KW-0645">Protease</keyword>
<accession>A0A137NPJ2</accession>
<dbReference type="PANTHER" id="PTHR24276:SF91">
    <property type="entry name" value="AT26814P-RELATED"/>
    <property type="match status" value="1"/>
</dbReference>
<dbReference type="InterPro" id="IPR001314">
    <property type="entry name" value="Peptidase_S1A"/>
</dbReference>
<comment type="similarity">
    <text evidence="1">Belongs to the peptidase S1 family.</text>
</comment>
<dbReference type="FunFam" id="2.40.10.10:FF:000002">
    <property type="entry name" value="Transmembrane protease serine"/>
    <property type="match status" value="1"/>
</dbReference>
<sequence>MSLSGSNAIIDPSTGLIVPPPRIVGGYDVSPAFKYPAFVSIQYSGRHDCGGTLYNGNTVITAAHCSGDPVSVSSVKVHRHDLSKTDAQESGNTYKVLSKKVHPKYVSTEQGYDVAIWKIDAPAGNRTNVELDDGSIGNVDDTLLTAIGWGSTGSGPAKTILQEVKVPVYNFAQCQKDYVAAKLTMKNAETQICAGYPEGQRDTCQGDSGGPLFVIKDNKQVLVGLTSYGIGCARPKLPGVYARVSNLKDWILQNI</sequence>
<reference evidence="5 6" key="1">
    <citation type="journal article" date="2015" name="Genome Biol. Evol.">
        <title>Phylogenomic analyses indicate that early fungi evolved digesting cell walls of algal ancestors of land plants.</title>
        <authorList>
            <person name="Chang Y."/>
            <person name="Wang S."/>
            <person name="Sekimoto S."/>
            <person name="Aerts A.L."/>
            <person name="Choi C."/>
            <person name="Clum A."/>
            <person name="LaButti K.M."/>
            <person name="Lindquist E.A."/>
            <person name="Yee Ngan C."/>
            <person name="Ohm R.A."/>
            <person name="Salamov A.A."/>
            <person name="Grigoriev I.V."/>
            <person name="Spatafora J.W."/>
            <person name="Berbee M.L."/>
        </authorList>
    </citation>
    <scope>NUCLEOTIDE SEQUENCE [LARGE SCALE GENOMIC DNA]</scope>
    <source>
        <strain evidence="5 6">NRRL 28638</strain>
    </source>
</reference>
<protein>
    <submittedName>
        <fullName evidence="5">Putative trypsin-like serine protease</fullName>
    </submittedName>
</protein>
<evidence type="ECO:0000256" key="1">
    <source>
        <dbReference type="ARBA" id="ARBA00007664"/>
    </source>
</evidence>
<dbReference type="EMBL" id="KQ965303">
    <property type="protein sequence ID" value="KXN64658.1"/>
    <property type="molecule type" value="Genomic_DNA"/>
</dbReference>
<organism evidence="5 6">
    <name type="scientific">Conidiobolus coronatus (strain ATCC 28846 / CBS 209.66 / NRRL 28638)</name>
    <name type="common">Delacroixia coronata</name>
    <dbReference type="NCBI Taxonomy" id="796925"/>
    <lineage>
        <taxon>Eukaryota</taxon>
        <taxon>Fungi</taxon>
        <taxon>Fungi incertae sedis</taxon>
        <taxon>Zoopagomycota</taxon>
        <taxon>Entomophthoromycotina</taxon>
        <taxon>Entomophthoromycetes</taxon>
        <taxon>Entomophthorales</taxon>
        <taxon>Ancylistaceae</taxon>
        <taxon>Conidiobolus</taxon>
    </lineage>
</organism>
<dbReference type="InterPro" id="IPR050430">
    <property type="entry name" value="Peptidase_S1"/>
</dbReference>
<dbReference type="SMART" id="SM00020">
    <property type="entry name" value="Tryp_SPc"/>
    <property type="match status" value="1"/>
</dbReference>
<keyword evidence="3" id="KW-0720">Serine protease</keyword>
<dbReference type="STRING" id="796925.A0A137NPJ2"/>